<evidence type="ECO:0000313" key="17">
    <source>
        <dbReference type="Proteomes" id="UP000615796"/>
    </source>
</evidence>
<dbReference type="CDD" id="cd02794">
    <property type="entry name" value="MopB_CT_DmsA-EC"/>
    <property type="match status" value="1"/>
</dbReference>
<proteinExistence type="inferred from homology"/>
<evidence type="ECO:0000256" key="1">
    <source>
        <dbReference type="ARBA" id="ARBA00001942"/>
    </source>
</evidence>
<keyword evidence="5" id="KW-1003">Cell membrane</keyword>
<dbReference type="FunFam" id="2.40.40.20:FF:000010">
    <property type="entry name" value="Anaerobic dimethyl sulfoxide reductase subunit A"/>
    <property type="match status" value="1"/>
</dbReference>
<dbReference type="InterPro" id="IPR006656">
    <property type="entry name" value="Mopterin_OxRdtase"/>
</dbReference>
<evidence type="ECO:0000256" key="5">
    <source>
        <dbReference type="ARBA" id="ARBA00022475"/>
    </source>
</evidence>
<dbReference type="InterPro" id="IPR006657">
    <property type="entry name" value="MoPterin_dinucl-bd_dom"/>
</dbReference>
<feature type="chain" id="PRO_5040968747" evidence="14">
    <location>
        <begin position="41"/>
        <end position="812"/>
    </location>
</feature>
<dbReference type="AlphaFoldDB" id="A0A9X0UG73"/>
<dbReference type="PANTHER" id="PTHR43742">
    <property type="entry name" value="TRIMETHYLAMINE-N-OXIDE REDUCTASE"/>
    <property type="match status" value="1"/>
</dbReference>
<dbReference type="EMBL" id="JACRUP010000001">
    <property type="protein sequence ID" value="MBC5849455.1"/>
    <property type="molecule type" value="Genomic_DNA"/>
</dbReference>
<reference evidence="16" key="1">
    <citation type="submission" date="2020-08" db="EMBL/GenBank/DDBJ databases">
        <title>Genome Sequencing and Pan-Genome Analysis of Migratory bird Vibrio Strains, Inner Mongolia.</title>
        <authorList>
            <person name="Zheng L."/>
        </authorList>
    </citation>
    <scope>NUCLEOTIDE SEQUENCE</scope>
    <source>
        <strain evidence="16">M13F</strain>
    </source>
</reference>
<dbReference type="FunFam" id="3.40.228.10:FF:000004">
    <property type="entry name" value="Dimethyl sulfoxide reductase subunit A"/>
    <property type="match status" value="1"/>
</dbReference>
<keyword evidence="7" id="KW-0500">Molybdenum</keyword>
<feature type="signal peptide" evidence="14">
    <location>
        <begin position="1"/>
        <end position="40"/>
    </location>
</feature>
<name>A0A9X0UG73_VIBME</name>
<evidence type="ECO:0000256" key="7">
    <source>
        <dbReference type="ARBA" id="ARBA00022505"/>
    </source>
</evidence>
<dbReference type="Gene3D" id="2.40.40.20">
    <property type="match status" value="1"/>
</dbReference>
<dbReference type="SMART" id="SM00926">
    <property type="entry name" value="Molybdop_Fe4S4"/>
    <property type="match status" value="1"/>
</dbReference>
<dbReference type="SUPFAM" id="SSF50692">
    <property type="entry name" value="ADC-like"/>
    <property type="match status" value="1"/>
</dbReference>
<evidence type="ECO:0000256" key="11">
    <source>
        <dbReference type="ARBA" id="ARBA00023004"/>
    </source>
</evidence>
<evidence type="ECO:0000256" key="12">
    <source>
        <dbReference type="ARBA" id="ARBA00023014"/>
    </source>
</evidence>
<evidence type="ECO:0000313" key="16">
    <source>
        <dbReference type="EMBL" id="MBC5849455.1"/>
    </source>
</evidence>
<dbReference type="Gene3D" id="3.40.228.10">
    <property type="entry name" value="Dimethylsulfoxide Reductase, domain 2"/>
    <property type="match status" value="1"/>
</dbReference>
<dbReference type="NCBIfam" id="TIGR02166">
    <property type="entry name" value="dmsA_ynfE"/>
    <property type="match status" value="1"/>
</dbReference>
<organism evidence="16 17">
    <name type="scientific">Vibrio metschnikovii</name>
    <dbReference type="NCBI Taxonomy" id="28172"/>
    <lineage>
        <taxon>Bacteria</taxon>
        <taxon>Pseudomonadati</taxon>
        <taxon>Pseudomonadota</taxon>
        <taxon>Gammaproteobacteria</taxon>
        <taxon>Vibrionales</taxon>
        <taxon>Vibrionaceae</taxon>
        <taxon>Vibrio</taxon>
    </lineage>
</organism>
<keyword evidence="11" id="KW-0408">Iron</keyword>
<evidence type="ECO:0000256" key="13">
    <source>
        <dbReference type="ARBA" id="ARBA00023136"/>
    </source>
</evidence>
<evidence type="ECO:0000256" key="14">
    <source>
        <dbReference type="SAM" id="SignalP"/>
    </source>
</evidence>
<accession>A0A9X0UG73</accession>
<evidence type="ECO:0000256" key="6">
    <source>
        <dbReference type="ARBA" id="ARBA00022485"/>
    </source>
</evidence>
<evidence type="ECO:0000256" key="3">
    <source>
        <dbReference type="ARBA" id="ARBA00004413"/>
    </source>
</evidence>
<evidence type="ECO:0000256" key="2">
    <source>
        <dbReference type="ARBA" id="ARBA00001966"/>
    </source>
</evidence>
<evidence type="ECO:0000259" key="15">
    <source>
        <dbReference type="PROSITE" id="PS51669"/>
    </source>
</evidence>
<dbReference type="InterPro" id="IPR006655">
    <property type="entry name" value="Mopterin_OxRdtase_prok_CS"/>
</dbReference>
<dbReference type="GO" id="GO:0009389">
    <property type="term" value="F:dimethyl sulfoxide reductase activity"/>
    <property type="evidence" value="ECO:0007669"/>
    <property type="project" value="InterPro"/>
</dbReference>
<keyword evidence="17" id="KW-1185">Reference proteome</keyword>
<comment type="subcellular location">
    <subcellularLocation>
        <location evidence="3">Cell membrane</location>
        <topology evidence="3">Peripheral membrane protein</topology>
        <orientation evidence="3">Cytoplasmic side</orientation>
    </subcellularLocation>
</comment>
<dbReference type="RefSeq" id="WP_187025019.1">
    <property type="nucleotide sequence ID" value="NZ_JACRUP010000001.1"/>
</dbReference>
<dbReference type="InterPro" id="IPR050612">
    <property type="entry name" value="Prok_Mopterin_Oxidored"/>
</dbReference>
<keyword evidence="9 14" id="KW-0732">Signal</keyword>
<evidence type="ECO:0000256" key="9">
    <source>
        <dbReference type="ARBA" id="ARBA00022729"/>
    </source>
</evidence>
<evidence type="ECO:0000256" key="8">
    <source>
        <dbReference type="ARBA" id="ARBA00022723"/>
    </source>
</evidence>
<comment type="caution">
    <text evidence="16">The sequence shown here is derived from an EMBL/GenBank/DDBJ whole genome shotgun (WGS) entry which is preliminary data.</text>
</comment>
<dbReference type="InterPro" id="IPR009010">
    <property type="entry name" value="Asp_de-COase-like_dom_sf"/>
</dbReference>
<dbReference type="Gene3D" id="3.40.50.12440">
    <property type="match status" value="2"/>
</dbReference>
<dbReference type="GO" id="GO:0030288">
    <property type="term" value="C:outer membrane-bounded periplasmic space"/>
    <property type="evidence" value="ECO:0007669"/>
    <property type="project" value="TreeGrafter"/>
</dbReference>
<dbReference type="PROSITE" id="PS51318">
    <property type="entry name" value="TAT"/>
    <property type="match status" value="1"/>
</dbReference>
<evidence type="ECO:0000256" key="10">
    <source>
        <dbReference type="ARBA" id="ARBA00023002"/>
    </source>
</evidence>
<dbReference type="PROSITE" id="PS51669">
    <property type="entry name" value="4FE4S_MOW_BIS_MGD"/>
    <property type="match status" value="1"/>
</dbReference>
<dbReference type="Pfam" id="PF00384">
    <property type="entry name" value="Molybdopterin"/>
    <property type="match status" value="1"/>
</dbReference>
<keyword evidence="13" id="KW-0472">Membrane</keyword>
<dbReference type="Gene3D" id="3.40.50.740">
    <property type="match status" value="1"/>
</dbReference>
<keyword evidence="10" id="KW-0560">Oxidoreductase</keyword>
<dbReference type="InterPro" id="IPR011888">
    <property type="entry name" value="Anaer_DMSO_reductase"/>
</dbReference>
<dbReference type="GO" id="GO:0009055">
    <property type="term" value="F:electron transfer activity"/>
    <property type="evidence" value="ECO:0007669"/>
    <property type="project" value="TreeGrafter"/>
</dbReference>
<dbReference type="InterPro" id="IPR006311">
    <property type="entry name" value="TAT_signal"/>
</dbReference>
<keyword evidence="8" id="KW-0479">Metal-binding</keyword>
<keyword evidence="12" id="KW-0411">Iron-sulfur</keyword>
<dbReference type="InterPro" id="IPR027467">
    <property type="entry name" value="MopterinOxRdtase_cofactor_BS"/>
</dbReference>
<protein>
    <submittedName>
        <fullName evidence="16">Molybdopterin-dependent oxidoreductase</fullName>
    </submittedName>
</protein>
<dbReference type="Pfam" id="PF01568">
    <property type="entry name" value="Molydop_binding"/>
    <property type="match status" value="1"/>
</dbReference>
<comment type="cofactor">
    <cofactor evidence="1">
        <name>Mo-bis(molybdopterin guanine dinucleotide)</name>
        <dbReference type="ChEBI" id="CHEBI:60539"/>
    </cofactor>
</comment>
<dbReference type="GO" id="GO:0043546">
    <property type="term" value="F:molybdopterin cofactor binding"/>
    <property type="evidence" value="ECO:0007669"/>
    <property type="project" value="InterPro"/>
</dbReference>
<comment type="cofactor">
    <cofactor evidence="2">
        <name>[4Fe-4S] cluster</name>
        <dbReference type="ChEBI" id="CHEBI:49883"/>
    </cofactor>
</comment>
<dbReference type="InterPro" id="IPR006963">
    <property type="entry name" value="Mopterin_OxRdtase_4Fe-4S_dom"/>
</dbReference>
<evidence type="ECO:0000256" key="4">
    <source>
        <dbReference type="ARBA" id="ARBA00010312"/>
    </source>
</evidence>
<dbReference type="PROSITE" id="PS00551">
    <property type="entry name" value="MOLYBDOPTERIN_PROK_1"/>
    <property type="match status" value="1"/>
</dbReference>
<dbReference type="GO" id="GO:0051539">
    <property type="term" value="F:4 iron, 4 sulfur cluster binding"/>
    <property type="evidence" value="ECO:0007669"/>
    <property type="project" value="UniProtKB-KW"/>
</dbReference>
<sequence length="812" mass="90301">MSTSIIKKLFTRREFIQSSAVASGAAIAASSISLPFNALAAPTPSSSLSPEQIRYSACLVNCGSRCPFKVHVRDGVAVKISPEDGVNEAIFGQHQIRPCLRGRSARFRTYNPDRLKYPMKRVGERGEGKFKRISWDEATTIVAEQLQRVINTYGNEAIYYQYGSGTTGANLQGRNTCKRLLNLAGGFLDMHNTYSEAQLNRIQPFVFGQAGNIYGTEQQTLFAEIKNSDLVVMFGQNLAETRMSGGGQIAEIYHALEQSGAKVILIDPRRTDSVTAFNAEWLPIRPGTDAALVAAIGHTLIKENLLDEAMLNQYTVGWSEETLPASAPANSSYKAYILGLGEDKIEKTPEWAEALTEIPAQRIRQLAREIASAKAAWISQGWGVQRTQNGEHAARAIMMLPIMTGQFGRPGTNIGTWGGSVNYPLAGLAIPNPVKVSIPCFSWVDAITRGTEMTPEKDYIKGRDRLTTNVKFLWNYASNITANQHSDLNQVDKVLRDESLCEFILVWDNHMTASAKYADLLLPDVSTLESDELINNSYQSGSYHYLVRLQKAIEPMWENRPTYDVLAEIADKMGLKEAFTEGRTYQEWIEHAYNQVRKQEPHLPPFEQTDGMGVIDRRIADSSKHIALKDFRDDPQQHPLKTPSGKIEIYSEQLAELATQWQLLPGDKISAIPEYWPAVEGIEDKPMLNKYPLQLTGFHTKGHCHSTYSSVAQLKEVAPDVLWINPIDAQVRGIHNDDFVEVFNDRGRVRIKAKVSPRIMPGVTAMPEGAWAQTNKQGVDVGGCINRLTSLRPTALAKGNPQHTNLVDVKRI</sequence>
<keyword evidence="6" id="KW-0004">4Fe-4S</keyword>
<dbReference type="GO" id="GO:0005886">
    <property type="term" value="C:plasma membrane"/>
    <property type="evidence" value="ECO:0007669"/>
    <property type="project" value="UniProtKB-SubCell"/>
</dbReference>
<dbReference type="PROSITE" id="PS00932">
    <property type="entry name" value="MOLYBDOPTERIN_PROK_3"/>
    <property type="match status" value="1"/>
</dbReference>
<dbReference type="GO" id="GO:0009061">
    <property type="term" value="P:anaerobic respiration"/>
    <property type="evidence" value="ECO:0007669"/>
    <property type="project" value="TreeGrafter"/>
</dbReference>
<dbReference type="SUPFAM" id="SSF53706">
    <property type="entry name" value="Formate dehydrogenase/DMSO reductase, domains 1-3"/>
    <property type="match status" value="1"/>
</dbReference>
<dbReference type="Proteomes" id="UP000615796">
    <property type="component" value="Unassembled WGS sequence"/>
</dbReference>
<comment type="similarity">
    <text evidence="4">Belongs to the prokaryotic molybdopterin-containing oxidoreductase family.</text>
</comment>
<dbReference type="CDD" id="cd02770">
    <property type="entry name" value="MopB_DmsA-EC"/>
    <property type="match status" value="1"/>
</dbReference>
<dbReference type="PANTHER" id="PTHR43742:SF8">
    <property type="entry name" value="ANAEROBIC DIMETHYL SULFOXIDE REDUCTASE, SUBUNIT A"/>
    <property type="match status" value="1"/>
</dbReference>
<feature type="domain" description="4Fe-4S Mo/W bis-MGD-type" evidence="15">
    <location>
        <begin position="51"/>
        <end position="113"/>
    </location>
</feature>
<gene>
    <name evidence="16" type="ORF">H8Q88_00550</name>
</gene>
<dbReference type="GO" id="GO:0030151">
    <property type="term" value="F:molybdenum ion binding"/>
    <property type="evidence" value="ECO:0007669"/>
    <property type="project" value="InterPro"/>
</dbReference>
<dbReference type="Pfam" id="PF04879">
    <property type="entry name" value="Molybdop_Fe4S4"/>
    <property type="match status" value="1"/>
</dbReference>